<feature type="transmembrane region" description="Helical" evidence="6">
    <location>
        <begin position="38"/>
        <end position="58"/>
    </location>
</feature>
<dbReference type="GO" id="GO:0015171">
    <property type="term" value="F:amino acid transmembrane transporter activity"/>
    <property type="evidence" value="ECO:0007669"/>
    <property type="project" value="TreeGrafter"/>
</dbReference>
<evidence type="ECO:0000256" key="2">
    <source>
        <dbReference type="ARBA" id="ARBA00022475"/>
    </source>
</evidence>
<evidence type="ECO:0000256" key="3">
    <source>
        <dbReference type="ARBA" id="ARBA00022692"/>
    </source>
</evidence>
<evidence type="ECO:0000313" key="7">
    <source>
        <dbReference type="EMBL" id="CCG08455.1"/>
    </source>
</evidence>
<dbReference type="KEGG" id="rpm:RSPPHO_01829"/>
<gene>
    <name evidence="7" type="ORF">RSPPHO_01829</name>
</gene>
<dbReference type="Proteomes" id="UP000033220">
    <property type="component" value="Chromosome DSM 122"/>
</dbReference>
<evidence type="ECO:0000256" key="1">
    <source>
        <dbReference type="ARBA" id="ARBA00004651"/>
    </source>
</evidence>
<dbReference type="eggNOG" id="COG1279">
    <property type="taxonomic scope" value="Bacteria"/>
</dbReference>
<evidence type="ECO:0000256" key="5">
    <source>
        <dbReference type="ARBA" id="ARBA00023136"/>
    </source>
</evidence>
<keyword evidence="8" id="KW-1185">Reference proteome</keyword>
<dbReference type="EMBL" id="HE663493">
    <property type="protein sequence ID" value="CCG08455.1"/>
    <property type="molecule type" value="Genomic_DNA"/>
</dbReference>
<evidence type="ECO:0000256" key="4">
    <source>
        <dbReference type="ARBA" id="ARBA00022989"/>
    </source>
</evidence>
<evidence type="ECO:0000256" key="6">
    <source>
        <dbReference type="SAM" id="Phobius"/>
    </source>
</evidence>
<dbReference type="PATRIC" id="fig|1150469.3.peg.2055"/>
<dbReference type="PANTHER" id="PTHR30086:SF20">
    <property type="entry name" value="ARGININE EXPORTER PROTEIN ARGO-RELATED"/>
    <property type="match status" value="1"/>
</dbReference>
<dbReference type="AlphaFoldDB" id="H6SKE0"/>
<proteinExistence type="predicted"/>
<organism evidence="7 8">
    <name type="scientific">Pararhodospirillum photometricum DSM 122</name>
    <dbReference type="NCBI Taxonomy" id="1150469"/>
    <lineage>
        <taxon>Bacteria</taxon>
        <taxon>Pseudomonadati</taxon>
        <taxon>Pseudomonadota</taxon>
        <taxon>Alphaproteobacteria</taxon>
        <taxon>Rhodospirillales</taxon>
        <taxon>Rhodospirillaceae</taxon>
        <taxon>Pararhodospirillum</taxon>
    </lineage>
</organism>
<dbReference type="PANTHER" id="PTHR30086">
    <property type="entry name" value="ARGININE EXPORTER PROTEIN ARGO"/>
    <property type="match status" value="1"/>
</dbReference>
<feature type="transmembrane region" description="Helical" evidence="6">
    <location>
        <begin position="70"/>
        <end position="92"/>
    </location>
</feature>
<feature type="transmembrane region" description="Helical" evidence="6">
    <location>
        <begin position="104"/>
        <end position="121"/>
    </location>
</feature>
<keyword evidence="3 6" id="KW-0812">Transmembrane</keyword>
<keyword evidence="4 6" id="KW-1133">Transmembrane helix</keyword>
<evidence type="ECO:0000313" key="8">
    <source>
        <dbReference type="Proteomes" id="UP000033220"/>
    </source>
</evidence>
<name>H6SKE0_PARPM</name>
<feature type="transmembrane region" description="Helical" evidence="6">
    <location>
        <begin position="179"/>
        <end position="202"/>
    </location>
</feature>
<feature type="transmembrane region" description="Helical" evidence="6">
    <location>
        <begin position="214"/>
        <end position="233"/>
    </location>
</feature>
<sequence>MGRLTPKTKGSGAAAASPALFFVFLPPIRTLSSIMDSYLTGLAMGFSLIVAIGAQNAFVLRQGVRGEHVLAVVLACALSDALLIALGVGGFQTLIQSLPWLDPVLRYGGAAFLLWYGALSLRRALGPAAALALASDTPAPLGRTLATCLALTWLNPHVYLDTVVLLGTLSTRFPGDEPWFGAGAVTASFVFFFALGFGARFLRRWLASPACWRGLEAVIAVIMASIAIKLLVLE</sequence>
<dbReference type="InterPro" id="IPR001123">
    <property type="entry name" value="LeuE-type"/>
</dbReference>
<dbReference type="STRING" id="1150469.RSPPHO_01829"/>
<dbReference type="GO" id="GO:0005886">
    <property type="term" value="C:plasma membrane"/>
    <property type="evidence" value="ECO:0007669"/>
    <property type="project" value="UniProtKB-SubCell"/>
</dbReference>
<dbReference type="Pfam" id="PF01810">
    <property type="entry name" value="LysE"/>
    <property type="match status" value="1"/>
</dbReference>
<accession>H6SKE0</accession>
<dbReference type="HOGENOM" id="CLU_087840_0_0_5"/>
<keyword evidence="2" id="KW-1003">Cell membrane</keyword>
<reference evidence="7 8" key="1">
    <citation type="submission" date="2012-02" db="EMBL/GenBank/DDBJ databases">
        <title>Shotgun genome sequence of Phaeospirillum photometricum DSM 122.</title>
        <authorList>
            <person name="Duquesne K."/>
            <person name="Sturgis J."/>
        </authorList>
    </citation>
    <scope>NUCLEOTIDE SEQUENCE [LARGE SCALE GENOMIC DNA]</scope>
    <source>
        <strain evidence="8">DSM122</strain>
    </source>
</reference>
<keyword evidence="5 6" id="KW-0472">Membrane</keyword>
<comment type="subcellular location">
    <subcellularLocation>
        <location evidence="1">Cell membrane</location>
        <topology evidence="1">Multi-pass membrane protein</topology>
    </subcellularLocation>
</comment>
<protein>
    <submittedName>
        <fullName evidence="7">Lysine exporter protein (LYSE/YGGA)</fullName>
    </submittedName>
</protein>
<feature type="transmembrane region" description="Helical" evidence="6">
    <location>
        <begin position="12"/>
        <end position="32"/>
    </location>
</feature>